<dbReference type="STRING" id="1182568.SU48_10745"/>
<comment type="subunit">
    <text evidence="3">UreD, UreF and UreG form a complex that acts as a GTP-hydrolysis-dependent molecular chaperone, activating the urease apoprotein by helping to assemble the nickel containing metallocenter of UreC. The UreE protein probably delivers the nickel.</text>
</comment>
<dbReference type="OrthoDB" id="5328682at2"/>
<proteinExistence type="inferred from homology"/>
<dbReference type="PANTHER" id="PTHR33643">
    <property type="entry name" value="UREASE ACCESSORY PROTEIN D"/>
    <property type="match status" value="1"/>
</dbReference>
<evidence type="ECO:0000256" key="1">
    <source>
        <dbReference type="ARBA" id="ARBA00007177"/>
    </source>
</evidence>
<dbReference type="Proteomes" id="UP000077363">
    <property type="component" value="Chromosome"/>
</dbReference>
<name>A0A172TAW8_9DEIO</name>
<dbReference type="GO" id="GO:0016151">
    <property type="term" value="F:nickel cation binding"/>
    <property type="evidence" value="ECO:0007669"/>
    <property type="project" value="UniProtKB-UniRule"/>
</dbReference>
<dbReference type="PANTHER" id="PTHR33643:SF1">
    <property type="entry name" value="UREASE ACCESSORY PROTEIN D"/>
    <property type="match status" value="1"/>
</dbReference>
<keyword evidence="3" id="KW-0963">Cytoplasm</keyword>
<dbReference type="RefSeq" id="WP_064015252.1">
    <property type="nucleotide sequence ID" value="NZ_CP011387.1"/>
</dbReference>
<accession>A0A172TAW8</accession>
<dbReference type="EMBL" id="CP011387">
    <property type="protein sequence ID" value="ANE44169.1"/>
    <property type="molecule type" value="Genomic_DNA"/>
</dbReference>
<dbReference type="GO" id="GO:0005737">
    <property type="term" value="C:cytoplasm"/>
    <property type="evidence" value="ECO:0007669"/>
    <property type="project" value="UniProtKB-SubCell"/>
</dbReference>
<dbReference type="InterPro" id="IPR002669">
    <property type="entry name" value="UreD"/>
</dbReference>
<keyword evidence="3" id="KW-0996">Nickel insertion</keyword>
<organism evidence="4 5">
    <name type="scientific">Deinococcus puniceus</name>
    <dbReference type="NCBI Taxonomy" id="1182568"/>
    <lineage>
        <taxon>Bacteria</taxon>
        <taxon>Thermotogati</taxon>
        <taxon>Deinococcota</taxon>
        <taxon>Deinococci</taxon>
        <taxon>Deinococcales</taxon>
        <taxon>Deinococcaceae</taxon>
        <taxon>Deinococcus</taxon>
    </lineage>
</organism>
<dbReference type="Pfam" id="PF01774">
    <property type="entry name" value="UreD"/>
    <property type="match status" value="1"/>
</dbReference>
<comment type="subcellular location">
    <subcellularLocation>
        <location evidence="3">Cytoplasm</location>
    </subcellularLocation>
</comment>
<evidence type="ECO:0000313" key="4">
    <source>
        <dbReference type="EMBL" id="ANE44169.1"/>
    </source>
</evidence>
<comment type="similarity">
    <text evidence="1 3">Belongs to the UreD family.</text>
</comment>
<protein>
    <recommendedName>
        <fullName evidence="3">Urease accessory protein UreD</fullName>
    </recommendedName>
</protein>
<dbReference type="KEGG" id="dpu:SU48_10745"/>
<evidence type="ECO:0000256" key="3">
    <source>
        <dbReference type="HAMAP-Rule" id="MF_01384"/>
    </source>
</evidence>
<evidence type="ECO:0000313" key="5">
    <source>
        <dbReference type="Proteomes" id="UP000077363"/>
    </source>
</evidence>
<keyword evidence="2 3" id="KW-0143">Chaperone</keyword>
<dbReference type="HAMAP" id="MF_01384">
    <property type="entry name" value="UreD"/>
    <property type="match status" value="1"/>
</dbReference>
<sequence>MTSSTLGQRTRTGLLHLTFEQQRGKTVLTRDLQKAPLMIIRPFELPCGTLMVFVVNPTGGVLGGDHSEIVAEVGAGARVLILTQSATRLQPSPSGAVATQDIRFTVASGGRLEYYPERTIPFAGSAFHQTLRADFQDGAELGLTETLASGRVQMGERLAFAEYRSRVEIWRGGERLYLDHLRLKPTESTRAPGIWSDWDYAASGVWVGAGELADWPAVPSQLACGHTAGGAVWLRAAAARGPTLDRELTAARESLRAQLFGARPLQVRR</sequence>
<evidence type="ECO:0000256" key="2">
    <source>
        <dbReference type="ARBA" id="ARBA00023186"/>
    </source>
</evidence>
<comment type="function">
    <text evidence="3">Required for maturation of urease via the functional incorporation of the urease nickel metallocenter.</text>
</comment>
<dbReference type="PATRIC" id="fig|1182568.3.peg.2230"/>
<reference evidence="4 5" key="1">
    <citation type="submission" date="2015-01" db="EMBL/GenBank/DDBJ databases">
        <title>Deinococcus puniceus/DY1/ whole genome sequencing.</title>
        <authorList>
            <person name="Kim M.K."/>
            <person name="Srinivasan S."/>
            <person name="Lee J.-J."/>
        </authorList>
    </citation>
    <scope>NUCLEOTIDE SEQUENCE [LARGE SCALE GENOMIC DNA]</scope>
    <source>
        <strain evidence="4 5">DY1</strain>
    </source>
</reference>
<gene>
    <name evidence="3" type="primary">ureD</name>
    <name evidence="4" type="ORF">SU48_10745</name>
</gene>
<dbReference type="AlphaFoldDB" id="A0A172TAW8"/>
<keyword evidence="5" id="KW-1185">Reference proteome</keyword>